<name>A0A0E0JIN3_ORYPU</name>
<reference evidence="2" key="2">
    <citation type="submission" date="2018-05" db="EMBL/GenBank/DDBJ databases">
        <title>OpunRS2 (Oryza punctata Reference Sequence Version 2).</title>
        <authorList>
            <person name="Zhang J."/>
            <person name="Kudrna D."/>
            <person name="Lee S."/>
            <person name="Talag J."/>
            <person name="Welchert J."/>
            <person name="Wing R.A."/>
        </authorList>
    </citation>
    <scope>NUCLEOTIDE SEQUENCE [LARGE SCALE GENOMIC DNA]</scope>
</reference>
<organism evidence="2">
    <name type="scientific">Oryza punctata</name>
    <name type="common">Red rice</name>
    <dbReference type="NCBI Taxonomy" id="4537"/>
    <lineage>
        <taxon>Eukaryota</taxon>
        <taxon>Viridiplantae</taxon>
        <taxon>Streptophyta</taxon>
        <taxon>Embryophyta</taxon>
        <taxon>Tracheophyta</taxon>
        <taxon>Spermatophyta</taxon>
        <taxon>Magnoliopsida</taxon>
        <taxon>Liliopsida</taxon>
        <taxon>Poales</taxon>
        <taxon>Poaceae</taxon>
        <taxon>BOP clade</taxon>
        <taxon>Oryzoideae</taxon>
        <taxon>Oryzeae</taxon>
        <taxon>Oryzinae</taxon>
        <taxon>Oryza</taxon>
    </lineage>
</organism>
<dbReference type="Proteomes" id="UP000026962">
    <property type="component" value="Chromosome 1"/>
</dbReference>
<proteinExistence type="predicted"/>
<sequence>MSTFSKEGGKRKKGKRVTTYPNWTYRSSGPDWAPAVCPRVLVTPARVETVGRLESAESPGGARGAAAAEAAESKEYNVCVMNQFRISQMNEISHQTDDFCALVVRMKSQGLHYHKSEWSIIPMEVLLIEAYGKPSSESSDDEECTAGAEKDEDGRSLVVVAVMFVPFGALAVHPEFLIG</sequence>
<reference evidence="2" key="1">
    <citation type="submission" date="2015-04" db="UniProtKB">
        <authorList>
            <consortium name="EnsemblPlants"/>
        </authorList>
    </citation>
    <scope>IDENTIFICATION</scope>
</reference>
<evidence type="ECO:0000313" key="3">
    <source>
        <dbReference type="Proteomes" id="UP000026962"/>
    </source>
</evidence>
<dbReference type="HOGENOM" id="CLU_1734429_0_0_1"/>
<dbReference type="EnsemblPlants" id="OPUNC01G15730.1">
    <property type="protein sequence ID" value="OPUNC01G15730.1"/>
    <property type="gene ID" value="OPUNC01G15730"/>
</dbReference>
<dbReference type="AlphaFoldDB" id="A0A0E0JIN3"/>
<protein>
    <submittedName>
        <fullName evidence="2">Uncharacterized protein</fullName>
    </submittedName>
</protein>
<accession>A0A0E0JIN3</accession>
<evidence type="ECO:0000313" key="2">
    <source>
        <dbReference type="EnsemblPlants" id="OPUNC01G15730.1"/>
    </source>
</evidence>
<dbReference type="Gramene" id="OPUNC01G15730.1">
    <property type="protein sequence ID" value="OPUNC01G15730.1"/>
    <property type="gene ID" value="OPUNC01G15730"/>
</dbReference>
<feature type="region of interest" description="Disordered" evidence="1">
    <location>
        <begin position="1"/>
        <end position="20"/>
    </location>
</feature>
<evidence type="ECO:0000256" key="1">
    <source>
        <dbReference type="SAM" id="MobiDB-lite"/>
    </source>
</evidence>
<keyword evidence="3" id="KW-1185">Reference proteome</keyword>